<organism evidence="1">
    <name type="scientific">Candidatus Paraimprobicoccus trichonymphae</name>
    <dbReference type="NCBI Taxonomy" id="3033793"/>
    <lineage>
        <taxon>Bacteria</taxon>
        <taxon>Bacillati</taxon>
        <taxon>Bacillota</taxon>
        <taxon>Clostridia</taxon>
        <taxon>Candidatus Paraimprobicoccus</taxon>
    </lineage>
</organism>
<reference evidence="1" key="1">
    <citation type="journal article" date="2023" name="ISME J.">
        <title>Emergence of putative energy parasites within Clostridia revealed by genome analysis of a novel endosymbiotic clade.</title>
        <authorList>
            <person name="Takahashi K."/>
            <person name="Kuwahara H."/>
            <person name="Horikawa Y."/>
            <person name="Izawa K."/>
            <person name="Kato D."/>
            <person name="Inagaki T."/>
            <person name="Yuki M."/>
            <person name="Ohkuma M."/>
            <person name="Hongoh Y."/>
        </authorList>
    </citation>
    <scope>NUCLEOTIDE SEQUENCE</scope>
    <source>
        <strain evidence="1">RsTa-C01</strain>
    </source>
</reference>
<sequence length="249" mass="29653">MRLLHRTNLAILLINAFSKQIIRNATIFLNENFFDFVIKDDGYCVFYDLEPSEYKINIICPGFKDKEIKIETEENGIVIIKQKIFYSIDSPFLRDSLKFEFHTKNLKNQKIILEQENNLNFLKLANPIEKDSREVFMNIQELDTKLLYQDYIYFLNEVKTKLPFDGYDIIKNCYLLKEPAQNKIESGGKFKILWDLETDNLGKTVLPYSNFFMKRKNLVFCLKIDEEIKKFKVDLSKELPKDMTFRFNL</sequence>
<evidence type="ECO:0000313" key="1">
    <source>
        <dbReference type="EMBL" id="BED92691.1"/>
    </source>
</evidence>
<dbReference type="Proteomes" id="UP001335720">
    <property type="component" value="Chromosome"/>
</dbReference>
<dbReference type="KEGG" id="ptrh:RsTaC01_0530"/>
<evidence type="ECO:0008006" key="2">
    <source>
        <dbReference type="Google" id="ProtNLM"/>
    </source>
</evidence>
<dbReference type="EMBL" id="AP027925">
    <property type="protein sequence ID" value="BED92691.1"/>
    <property type="molecule type" value="Genomic_DNA"/>
</dbReference>
<gene>
    <name evidence="1" type="ORF">RsTaC01_0530</name>
</gene>
<accession>A0AA48HZM9</accession>
<name>A0AA48HZM9_9FIRM</name>
<protein>
    <recommendedName>
        <fullName evidence="2">Carboxypeptidase-like regulatory domain-containing protein</fullName>
    </recommendedName>
</protein>
<proteinExistence type="predicted"/>
<dbReference type="AlphaFoldDB" id="A0AA48HZM9"/>